<reference evidence="2 3" key="1">
    <citation type="submission" date="2024-02" db="EMBL/GenBank/DDBJ databases">
        <authorList>
            <person name="Chen Y."/>
            <person name="Shah S."/>
            <person name="Dougan E. K."/>
            <person name="Thang M."/>
            <person name="Chan C."/>
        </authorList>
    </citation>
    <scope>NUCLEOTIDE SEQUENCE [LARGE SCALE GENOMIC DNA]</scope>
</reference>
<feature type="transmembrane region" description="Helical" evidence="1">
    <location>
        <begin position="772"/>
        <end position="793"/>
    </location>
</feature>
<comment type="caution">
    <text evidence="2">The sequence shown here is derived from an EMBL/GenBank/DDBJ whole genome shotgun (WGS) entry which is preliminary data.</text>
</comment>
<feature type="transmembrane region" description="Helical" evidence="1">
    <location>
        <begin position="728"/>
        <end position="751"/>
    </location>
</feature>
<protein>
    <submittedName>
        <fullName evidence="2">Uncharacterized protein</fullName>
    </submittedName>
</protein>
<keyword evidence="1" id="KW-1133">Transmembrane helix</keyword>
<evidence type="ECO:0000313" key="2">
    <source>
        <dbReference type="EMBL" id="CAK9041526.1"/>
    </source>
</evidence>
<gene>
    <name evidence="2" type="ORF">CCMP2556_LOCUS22251</name>
</gene>
<dbReference type="Proteomes" id="UP001642484">
    <property type="component" value="Unassembled WGS sequence"/>
</dbReference>
<dbReference type="EMBL" id="CAXAMN010013670">
    <property type="protein sequence ID" value="CAK9041526.1"/>
    <property type="molecule type" value="Genomic_DNA"/>
</dbReference>
<dbReference type="InterPro" id="IPR023352">
    <property type="entry name" value="MAPEG-like_dom_sf"/>
</dbReference>
<proteinExistence type="predicted"/>
<dbReference type="SUPFAM" id="SSF161084">
    <property type="entry name" value="MAPEG domain-like"/>
    <property type="match status" value="1"/>
</dbReference>
<evidence type="ECO:0000256" key="1">
    <source>
        <dbReference type="SAM" id="Phobius"/>
    </source>
</evidence>
<keyword evidence="3" id="KW-1185">Reference proteome</keyword>
<keyword evidence="1" id="KW-0472">Membrane</keyword>
<keyword evidence="1" id="KW-0812">Transmembrane</keyword>
<organism evidence="2 3">
    <name type="scientific">Durusdinium trenchii</name>
    <dbReference type="NCBI Taxonomy" id="1381693"/>
    <lineage>
        <taxon>Eukaryota</taxon>
        <taxon>Sar</taxon>
        <taxon>Alveolata</taxon>
        <taxon>Dinophyceae</taxon>
        <taxon>Suessiales</taxon>
        <taxon>Symbiodiniaceae</taxon>
        <taxon>Durusdinium</taxon>
    </lineage>
</organism>
<sequence>MPRCAISQGSFYRPGPLSEAFAEAVADGVPASSVDSMARNAAIEAEQHGLKTPRLNRGEWSKKNASRSAQRMIARLGYKWHIPISVMEYHFGSQQLHLPYLSPIEVCKFLMTKHPECFCGGFQLDSEIQCLLATFWKNYRAVHAGHAVFHRPDESASLELTIPLALYGDEGRGRRRGNTALVTLDATFGINTAKHWQEGRLSTSHECCNSDTLKLDDFILPTMKEHSFLSRVPLFLLPCSLYKQHPDLIEFMLGKIAKELKQLFWEGLTIRGKVYTFAILGMKGDAKWLAEVGNLTRFYGKKGNRRLLGVCPGCHAGMAGAPYEDVTNNARWISTLWRSRPWDFEPSLEEIPFDAREPERMLRRDLMHVTKLGVYRHHLGSILKVLVRWKIYQQGQPNDVPTLLSRLHGHFRLWCATFSKSPAVRSFTPQLLNWKRWSDYAWLNTKASDCILINQWMQDFLPTLRAEINPEHRVFLDVMLQVCQSISRFTQLVFVHGLLWRRSCCEAALNEGTRILNGYTWLAKAVMPLNANGWAVMTAAAPETEEVMPRSSRPNALSMEAVTEVPSPEFGGTKTDNWMNHSCDERLENCRAPWNTGDVPARSPPRKPLVTRDRLGSDERLASLVGMGERTARVARLPMIDLNRLEVSKSSRLEIQLSHAFVGLLWIAQHAQAQEAHRISSIKTGNPNPMGGGAPPLGGTTEVLRFDADPGLQTGQIRTKEEQAFKKYLKLLFVFVPILGLSLAIATYVTAKYVGGETIMQVKFHFLRQYQLGYVFLAAWLIGLARAAVALLANSARAAARLDRPDQHVYKIMDASGSLKSAPYVLMATTGAVGRFNRTQRAAYNMDESLPCFLVNTLLASSVFGPVTLLPLLLYCYGRLSFTVKYKKSLKERGAGFLPSMIGEKWIEGLVLLSAIKSLTGL</sequence>
<accession>A0ABP0LS05</accession>
<feature type="transmembrane region" description="Helical" evidence="1">
    <location>
        <begin position="853"/>
        <end position="878"/>
    </location>
</feature>
<dbReference type="Gene3D" id="1.20.120.550">
    <property type="entry name" value="Membrane associated eicosanoid/glutathione metabolism-like domain"/>
    <property type="match status" value="1"/>
</dbReference>
<evidence type="ECO:0000313" key="3">
    <source>
        <dbReference type="Proteomes" id="UP001642484"/>
    </source>
</evidence>
<name>A0ABP0LS05_9DINO</name>